<evidence type="ECO:0000256" key="3">
    <source>
        <dbReference type="ARBA" id="ARBA00022691"/>
    </source>
</evidence>
<dbReference type="InterPro" id="IPR029063">
    <property type="entry name" value="SAM-dependent_MTases_sf"/>
</dbReference>
<dbReference type="SMART" id="SM00650">
    <property type="entry name" value="rADc"/>
    <property type="match status" value="1"/>
</dbReference>
<evidence type="ECO:0000256" key="1">
    <source>
        <dbReference type="ARBA" id="ARBA00022603"/>
    </source>
</evidence>
<dbReference type="InterPro" id="IPR020598">
    <property type="entry name" value="rRNA_Ade_methylase_Trfase_N"/>
</dbReference>
<gene>
    <name evidence="5" type="ORF">ACFPPC_10525</name>
</gene>
<evidence type="ECO:0000256" key="2">
    <source>
        <dbReference type="ARBA" id="ARBA00022679"/>
    </source>
</evidence>
<dbReference type="EMBL" id="JBHSLV010000019">
    <property type="protein sequence ID" value="MFC5393066.1"/>
    <property type="molecule type" value="Genomic_DNA"/>
</dbReference>
<dbReference type="SUPFAM" id="SSF53335">
    <property type="entry name" value="S-adenosyl-L-methionine-dependent methyltransferases"/>
    <property type="match status" value="1"/>
</dbReference>
<sequence length="249" mass="25595">MTKPISPAALQAIASASFSGGEMRLAGKLDPKTYAAVDAVVAAAGGKWSRKARVHLFPGDARTAVDAAIESGAATRKQDLGQFDSTPVVVARIVELAQISPGASVLEPSAGLGAIAHAAAAAGAVVTCVELDPSRAEVLKAEGFKVLAGDFLTFSHIGPFDLVLMNPPFAGQADIDHVRHAAAMLRPGGLLVAVMSAGVGFRQDRKATEFRAWLQDLGGSIESLPEGAFKASGTSVRSVIVTVRTEARA</sequence>
<dbReference type="Pfam" id="PF05175">
    <property type="entry name" value="MTS"/>
    <property type="match status" value="1"/>
</dbReference>
<dbReference type="PRINTS" id="PR00507">
    <property type="entry name" value="N12N6MTFRASE"/>
</dbReference>
<keyword evidence="3" id="KW-0949">S-adenosyl-L-methionine</keyword>
<organism evidence="5 6">
    <name type="scientific">Bosea vestrisii</name>
    <dbReference type="NCBI Taxonomy" id="151416"/>
    <lineage>
        <taxon>Bacteria</taxon>
        <taxon>Pseudomonadati</taxon>
        <taxon>Pseudomonadota</taxon>
        <taxon>Alphaproteobacteria</taxon>
        <taxon>Hyphomicrobiales</taxon>
        <taxon>Boseaceae</taxon>
        <taxon>Bosea</taxon>
    </lineage>
</organism>
<dbReference type="PROSITE" id="PS00092">
    <property type="entry name" value="N6_MTASE"/>
    <property type="match status" value="1"/>
</dbReference>
<keyword evidence="6" id="KW-1185">Reference proteome</keyword>
<accession>A0ABW0H7A3</accession>
<dbReference type="CDD" id="cd02440">
    <property type="entry name" value="AdoMet_MTases"/>
    <property type="match status" value="1"/>
</dbReference>
<dbReference type="InterPro" id="IPR002052">
    <property type="entry name" value="DNA_methylase_N6_adenine_CS"/>
</dbReference>
<keyword evidence="2" id="KW-0808">Transferase</keyword>
<dbReference type="InterPro" id="IPR007848">
    <property type="entry name" value="Small_mtfrase_dom"/>
</dbReference>
<dbReference type="GO" id="GO:0008168">
    <property type="term" value="F:methyltransferase activity"/>
    <property type="evidence" value="ECO:0007669"/>
    <property type="project" value="UniProtKB-KW"/>
</dbReference>
<evidence type="ECO:0000313" key="6">
    <source>
        <dbReference type="Proteomes" id="UP001596104"/>
    </source>
</evidence>
<keyword evidence="1 5" id="KW-0489">Methyltransferase</keyword>
<comment type="caution">
    <text evidence="5">The sequence shown here is derived from an EMBL/GenBank/DDBJ whole genome shotgun (WGS) entry which is preliminary data.</text>
</comment>
<dbReference type="Gene3D" id="3.40.50.150">
    <property type="entry name" value="Vaccinia Virus protein VP39"/>
    <property type="match status" value="1"/>
</dbReference>
<evidence type="ECO:0000259" key="4">
    <source>
        <dbReference type="SMART" id="SM00650"/>
    </source>
</evidence>
<dbReference type="GO" id="GO:0032259">
    <property type="term" value="P:methylation"/>
    <property type="evidence" value="ECO:0007669"/>
    <property type="project" value="UniProtKB-KW"/>
</dbReference>
<proteinExistence type="predicted"/>
<protein>
    <submittedName>
        <fullName evidence="5">Methyltransferase</fullName>
    </submittedName>
</protein>
<reference evidence="6" key="1">
    <citation type="journal article" date="2019" name="Int. J. Syst. Evol. Microbiol.">
        <title>The Global Catalogue of Microorganisms (GCM) 10K type strain sequencing project: providing services to taxonomists for standard genome sequencing and annotation.</title>
        <authorList>
            <consortium name="The Broad Institute Genomics Platform"/>
            <consortium name="The Broad Institute Genome Sequencing Center for Infectious Disease"/>
            <person name="Wu L."/>
            <person name="Ma J."/>
        </authorList>
    </citation>
    <scope>NUCLEOTIDE SEQUENCE [LARGE SCALE GENOMIC DNA]</scope>
    <source>
        <strain evidence="6">CGMCC 1.16326</strain>
    </source>
</reference>
<feature type="domain" description="Ribosomal RNA adenine methylase transferase N-terminal" evidence="4">
    <location>
        <begin position="89"/>
        <end position="205"/>
    </location>
</feature>
<dbReference type="Proteomes" id="UP001596104">
    <property type="component" value="Unassembled WGS sequence"/>
</dbReference>
<dbReference type="RefSeq" id="WP_377007984.1">
    <property type="nucleotide sequence ID" value="NZ_JBHSLV010000019.1"/>
</dbReference>
<evidence type="ECO:0000313" key="5">
    <source>
        <dbReference type="EMBL" id="MFC5393066.1"/>
    </source>
</evidence>
<name>A0ABW0H7A3_9HYPH</name>